<gene>
    <name evidence="2" type="ORF">MAMC_01321</name>
</gene>
<name>A0A5E6MCD4_9BACT</name>
<reference evidence="2" key="1">
    <citation type="submission" date="2019-09" db="EMBL/GenBank/DDBJ databases">
        <authorList>
            <person name="Cremers G."/>
        </authorList>
    </citation>
    <scope>NUCLEOTIDE SEQUENCE [LARGE SCALE GENOMIC DNA]</scope>
    <source>
        <strain evidence="2">3B</strain>
    </source>
</reference>
<proteinExistence type="predicted"/>
<sequence>MSQPIKGLSFPQQLLKSLSAIDHGGQKRPAPALAKSSREKIDRGLEIKNDPVLQEQESIFADNKRASPG</sequence>
<feature type="region of interest" description="Disordered" evidence="1">
    <location>
        <begin position="44"/>
        <end position="69"/>
    </location>
</feature>
<protein>
    <submittedName>
        <fullName evidence="2">Uncharacterized protein</fullName>
    </submittedName>
</protein>
<organism evidence="2 3">
    <name type="scientific">Methylacidimicrobium cyclopophantes</name>
    <dbReference type="NCBI Taxonomy" id="1041766"/>
    <lineage>
        <taxon>Bacteria</taxon>
        <taxon>Pseudomonadati</taxon>
        <taxon>Verrucomicrobiota</taxon>
        <taxon>Methylacidimicrobium</taxon>
    </lineage>
</organism>
<dbReference type="EMBL" id="CABFUZ020000134">
    <property type="protein sequence ID" value="VVM06898.1"/>
    <property type="molecule type" value="Genomic_DNA"/>
</dbReference>
<keyword evidence="3" id="KW-1185">Reference proteome</keyword>
<feature type="region of interest" description="Disordered" evidence="1">
    <location>
        <begin position="19"/>
        <end position="38"/>
    </location>
</feature>
<dbReference type="Proteomes" id="UP000381693">
    <property type="component" value="Unassembled WGS sequence"/>
</dbReference>
<accession>A0A5E6MCD4</accession>
<evidence type="ECO:0000256" key="1">
    <source>
        <dbReference type="SAM" id="MobiDB-lite"/>
    </source>
</evidence>
<evidence type="ECO:0000313" key="3">
    <source>
        <dbReference type="Proteomes" id="UP000381693"/>
    </source>
</evidence>
<comment type="caution">
    <text evidence="2">The sequence shown here is derived from an EMBL/GenBank/DDBJ whole genome shotgun (WGS) entry which is preliminary data.</text>
</comment>
<dbReference type="AlphaFoldDB" id="A0A5E6MCD4"/>
<evidence type="ECO:0000313" key="2">
    <source>
        <dbReference type="EMBL" id="VVM06898.1"/>
    </source>
</evidence>